<accession>A0A914H4I6</accession>
<name>A0A914H4I6_GLORO</name>
<dbReference type="GO" id="GO:0016020">
    <property type="term" value="C:membrane"/>
    <property type="evidence" value="ECO:0007669"/>
    <property type="project" value="InterPro"/>
</dbReference>
<evidence type="ECO:0000256" key="3">
    <source>
        <dbReference type="ARBA" id="ARBA00023136"/>
    </source>
</evidence>
<evidence type="ECO:0000313" key="6">
    <source>
        <dbReference type="WBParaSite" id="Gr19_v10_g13174.t1"/>
    </source>
</evidence>
<keyword evidence="3 4" id="KW-0472">Membrane</keyword>
<sequence>MSVEGNGRVKRLAKGAKRLSDVTTDNDIGYHRLDRKSPCKAPVTSRWAHISCLLRYCVHYWQFLTLAFIFLVIYSVARVFVPLFISRVVSDMPIPPDSDCYGGRRNTIRNV</sequence>
<proteinExistence type="predicted"/>
<protein>
    <submittedName>
        <fullName evidence="6">Uncharacterized protein</fullName>
    </submittedName>
</protein>
<evidence type="ECO:0000256" key="4">
    <source>
        <dbReference type="SAM" id="Phobius"/>
    </source>
</evidence>
<evidence type="ECO:0000256" key="1">
    <source>
        <dbReference type="ARBA" id="ARBA00022692"/>
    </source>
</evidence>
<evidence type="ECO:0000256" key="2">
    <source>
        <dbReference type="ARBA" id="ARBA00022989"/>
    </source>
</evidence>
<organism evidence="5 6">
    <name type="scientific">Globodera rostochiensis</name>
    <name type="common">Golden nematode worm</name>
    <name type="synonym">Heterodera rostochiensis</name>
    <dbReference type="NCBI Taxonomy" id="31243"/>
    <lineage>
        <taxon>Eukaryota</taxon>
        <taxon>Metazoa</taxon>
        <taxon>Ecdysozoa</taxon>
        <taxon>Nematoda</taxon>
        <taxon>Chromadorea</taxon>
        <taxon>Rhabditida</taxon>
        <taxon>Tylenchina</taxon>
        <taxon>Tylenchomorpha</taxon>
        <taxon>Tylenchoidea</taxon>
        <taxon>Heteroderidae</taxon>
        <taxon>Heteroderinae</taxon>
        <taxon>Globodera</taxon>
    </lineage>
</organism>
<dbReference type="WBParaSite" id="Gr19_v10_g13174.t1">
    <property type="protein sequence ID" value="Gr19_v10_g13174.t1"/>
    <property type="gene ID" value="Gr19_v10_g13174"/>
</dbReference>
<dbReference type="AlphaFoldDB" id="A0A914H4I6"/>
<dbReference type="Proteomes" id="UP000887572">
    <property type="component" value="Unplaced"/>
</dbReference>
<keyword evidence="1 4" id="KW-0812">Transmembrane</keyword>
<dbReference type="InterPro" id="IPR036640">
    <property type="entry name" value="ABC1_TM_sf"/>
</dbReference>
<evidence type="ECO:0000313" key="5">
    <source>
        <dbReference type="Proteomes" id="UP000887572"/>
    </source>
</evidence>
<dbReference type="SUPFAM" id="SSF90123">
    <property type="entry name" value="ABC transporter transmembrane region"/>
    <property type="match status" value="1"/>
</dbReference>
<reference evidence="6" key="1">
    <citation type="submission" date="2022-11" db="UniProtKB">
        <authorList>
            <consortium name="WormBaseParasite"/>
        </authorList>
    </citation>
    <scope>IDENTIFICATION</scope>
</reference>
<dbReference type="GO" id="GO:0005524">
    <property type="term" value="F:ATP binding"/>
    <property type="evidence" value="ECO:0007669"/>
    <property type="project" value="InterPro"/>
</dbReference>
<feature type="transmembrane region" description="Helical" evidence="4">
    <location>
        <begin position="63"/>
        <end position="85"/>
    </location>
</feature>
<keyword evidence="5" id="KW-1185">Reference proteome</keyword>
<keyword evidence="2 4" id="KW-1133">Transmembrane helix</keyword>